<reference evidence="3 5" key="3">
    <citation type="journal article" date="2016" name="Biotechnol. Bioeng.">
        <title>Traits of selected Clostridium strains for syngas fermentation to ethanol.</title>
        <authorList>
            <person name="Martin M.E."/>
            <person name="Richter H."/>
            <person name="Saha S."/>
            <person name="Angenent L.T."/>
        </authorList>
    </citation>
    <scope>NUCLEOTIDE SEQUENCE [LARGE SCALE GENOMIC DNA]</scope>
    <source>
        <strain evidence="3 5">PETC</strain>
    </source>
</reference>
<dbReference type="EMBL" id="CP001666">
    <property type="protein sequence ID" value="ADK14742.1"/>
    <property type="molecule type" value="Genomic_DNA"/>
</dbReference>
<keyword evidence="5" id="KW-1185">Reference proteome</keyword>
<dbReference type="OrthoDB" id="9885476at2"/>
<dbReference type="RefSeq" id="WP_013238339.1">
    <property type="nucleotide sequence ID" value="NC_014328.1"/>
</dbReference>
<feature type="compositionally biased region" description="Polar residues" evidence="1">
    <location>
        <begin position="61"/>
        <end position="89"/>
    </location>
</feature>
<protein>
    <submittedName>
        <fullName evidence="2">Uncharacterized protein</fullName>
    </submittedName>
</protein>
<dbReference type="EMBL" id="LITS01000029">
    <property type="protein sequence ID" value="OAA84099.1"/>
    <property type="molecule type" value="Genomic_DNA"/>
</dbReference>
<evidence type="ECO:0000256" key="1">
    <source>
        <dbReference type="SAM" id="MobiDB-lite"/>
    </source>
</evidence>
<evidence type="ECO:0000313" key="5">
    <source>
        <dbReference type="Proteomes" id="UP000077020"/>
    </source>
</evidence>
<reference evidence="2 4" key="2">
    <citation type="journal article" date="2010" name="Proc. Natl. Acad. Sci. U.S.A.">
        <title>Clostridium ljungdahlii represents a microbial production platform based on syngas.</title>
        <authorList>
            <person name="Kopke M."/>
            <person name="Held C."/>
            <person name="Hujer S."/>
            <person name="Liesegang H."/>
            <person name="Wiezer A."/>
            <person name="Wollherr A."/>
            <person name="Ehrenreich A."/>
            <person name="Liebl W."/>
            <person name="Gottschalk G."/>
            <person name="Durre P."/>
        </authorList>
    </citation>
    <scope>NUCLEOTIDE SEQUENCE [LARGE SCALE GENOMIC DNA]</scope>
    <source>
        <strain evidence="4">ATCC 55383 / DSM 13528 / PETC</strain>
        <strain evidence="2">DSM 13528</strain>
    </source>
</reference>
<accession>D8GU79</accession>
<dbReference type="STRING" id="748727.CLJU_c16780"/>
<dbReference type="AlphaFoldDB" id="D8GU79"/>
<proteinExistence type="predicted"/>
<feature type="compositionally biased region" description="Polar residues" evidence="1">
    <location>
        <begin position="31"/>
        <end position="40"/>
    </location>
</feature>
<dbReference type="Proteomes" id="UP000077020">
    <property type="component" value="Unassembled WGS sequence"/>
</dbReference>
<dbReference type="KEGG" id="clj:CLJU_c16780"/>
<feature type="region of interest" description="Disordered" evidence="1">
    <location>
        <begin position="30"/>
        <end position="98"/>
    </location>
</feature>
<dbReference type="eggNOG" id="ENOG50325HS">
    <property type="taxonomic scope" value="Bacteria"/>
</dbReference>
<dbReference type="HOGENOM" id="CLU_1544949_0_0_9"/>
<sequence>MKRTNKAYIVIILIIIGTAFAPVIAHKLQSSKDTISTSQVDTQNDNSSTSTNQDNDSTSQIGTQTDNNSTQQDNDSTSKPDNSATTNKSTDFKEGEEITLSEDASVCSSKDNVDKMINYLQNKNEQAIENMENKGEAKVIPKGSNITIVKLGIVVEIEDSNGQDWYAPYEVFK</sequence>
<dbReference type="PATRIC" id="fig|748727.19.peg.2347"/>
<feature type="compositionally biased region" description="Low complexity" evidence="1">
    <location>
        <begin position="41"/>
        <end position="60"/>
    </location>
</feature>
<name>D8GU79_CLOLD</name>
<gene>
    <name evidence="2" type="ordered locus">CLJU_c16780</name>
    <name evidence="3" type="ORF">WX45_01943</name>
</gene>
<evidence type="ECO:0000313" key="3">
    <source>
        <dbReference type="EMBL" id="OAA84099.1"/>
    </source>
</evidence>
<reference evidence="2" key="1">
    <citation type="submission" date="2009-07" db="EMBL/GenBank/DDBJ databases">
        <authorList>
            <person name="Koepke M."/>
            <person name="Hujer S."/>
            <person name="Held C."/>
            <person name="Wiezer A."/>
            <person name="Liesegang H."/>
            <person name="Ehrenreich A."/>
            <person name="Gottschalk G."/>
            <person name="Duerre P."/>
        </authorList>
    </citation>
    <scope>NUCLEOTIDE SEQUENCE</scope>
    <source>
        <strain evidence="2">DSM 13528</strain>
    </source>
</reference>
<evidence type="ECO:0000313" key="2">
    <source>
        <dbReference type="EMBL" id="ADK14742.1"/>
    </source>
</evidence>
<evidence type="ECO:0000313" key="4">
    <source>
        <dbReference type="Proteomes" id="UP000001656"/>
    </source>
</evidence>
<organism evidence="2 4">
    <name type="scientific">Clostridium ljungdahlii (strain ATCC 55383 / DSM 13528 / PETC)</name>
    <dbReference type="NCBI Taxonomy" id="748727"/>
    <lineage>
        <taxon>Bacteria</taxon>
        <taxon>Bacillati</taxon>
        <taxon>Bacillota</taxon>
        <taxon>Clostridia</taxon>
        <taxon>Eubacteriales</taxon>
        <taxon>Clostridiaceae</taxon>
        <taxon>Clostridium</taxon>
    </lineage>
</organism>
<dbReference type="Proteomes" id="UP000001656">
    <property type="component" value="Chromosome"/>
</dbReference>